<gene>
    <name evidence="3" type="primary">LOC107006350</name>
</gene>
<dbReference type="PANTHER" id="PTHR33784">
    <property type="entry name" value="OS05G0482100 PROTEIN"/>
    <property type="match status" value="1"/>
</dbReference>
<dbReference type="Proteomes" id="UP000694930">
    <property type="component" value="Chromosome 12"/>
</dbReference>
<dbReference type="PANTHER" id="PTHR33784:SF10">
    <property type="entry name" value="F-BOX PROTEIN"/>
    <property type="match status" value="1"/>
</dbReference>
<accession>A0ABM1FQW5</accession>
<feature type="domain" description="At2g35280-like TPR" evidence="1">
    <location>
        <begin position="60"/>
        <end position="128"/>
    </location>
</feature>
<reference evidence="2" key="1">
    <citation type="journal article" date="2014" name="Nat. Genet.">
        <title>The genome of the stress-tolerant wild tomato species Solanum pennellii.</title>
        <authorList>
            <person name="Bolger A."/>
            <person name="Scossa F."/>
            <person name="Bolger M.E."/>
            <person name="Lanz C."/>
            <person name="Maumus F."/>
            <person name="Tohge T."/>
            <person name="Quesneville H."/>
            <person name="Alseekh S."/>
            <person name="Sorensen I."/>
            <person name="Lichtenstein G."/>
            <person name="Fich E.A."/>
            <person name="Conte M."/>
            <person name="Keller H."/>
            <person name="Schneeberger K."/>
            <person name="Schwacke R."/>
            <person name="Ofner I."/>
            <person name="Vrebalov J."/>
            <person name="Xu Y."/>
            <person name="Osorio S."/>
            <person name="Aflitos S.A."/>
            <person name="Schijlen E."/>
            <person name="Jimenez-Gomez J.M."/>
            <person name="Ryngajllo M."/>
            <person name="Kimura S."/>
            <person name="Kumar R."/>
            <person name="Koenig D."/>
            <person name="Headland L.R."/>
            <person name="Maloof J.N."/>
            <person name="Sinha N."/>
            <person name="van Ham R.C."/>
            <person name="Lankhorst R.K."/>
            <person name="Mao L."/>
            <person name="Vogel A."/>
            <person name="Arsova B."/>
            <person name="Panstruga R."/>
            <person name="Fei Z."/>
            <person name="Rose J.K."/>
            <person name="Zamir D."/>
            <person name="Carrari F."/>
            <person name="Giovannoni J.J."/>
            <person name="Weigel D."/>
            <person name="Usadel B."/>
            <person name="Fernie A.R."/>
        </authorList>
    </citation>
    <scope>NUCLEOTIDE SEQUENCE [LARGE SCALE GENOMIC DNA]</scope>
    <source>
        <strain evidence="2">cv. LA0716</strain>
    </source>
</reference>
<sequence>MASTSLNFFESLPTELVILIVERVASYSLEDLVSVKFCSMFLNEVGNERYVYQKVTLASFPTEPTWTTNQHVVSFMNICIALENLEALYRNNVFDFFNRNDPTALRMVKKAVEGGYEGADYVLAVQYLKAVFP</sequence>
<dbReference type="GeneID" id="107006350"/>
<dbReference type="Pfam" id="PF23310">
    <property type="entry name" value="TPR_27"/>
    <property type="match status" value="1"/>
</dbReference>
<reference evidence="3" key="2">
    <citation type="submission" date="2025-08" db="UniProtKB">
        <authorList>
            <consortium name="RefSeq"/>
        </authorList>
    </citation>
    <scope>IDENTIFICATION</scope>
</reference>
<dbReference type="InterPro" id="IPR040338">
    <property type="entry name" value="At1g67623-like"/>
</dbReference>
<dbReference type="InterPro" id="IPR057136">
    <property type="entry name" value="At2g35280_TPR_dom"/>
</dbReference>
<protein>
    <submittedName>
        <fullName evidence="3">Uncharacterized protein LOC107006350</fullName>
    </submittedName>
</protein>
<evidence type="ECO:0000313" key="3">
    <source>
        <dbReference type="RefSeq" id="XP_015060409.1"/>
    </source>
</evidence>
<evidence type="ECO:0000313" key="2">
    <source>
        <dbReference type="Proteomes" id="UP000694930"/>
    </source>
</evidence>
<organism evidence="2 3">
    <name type="scientific">Solanum pennellii</name>
    <name type="common">Tomato</name>
    <name type="synonym">Lycopersicon pennellii</name>
    <dbReference type="NCBI Taxonomy" id="28526"/>
    <lineage>
        <taxon>Eukaryota</taxon>
        <taxon>Viridiplantae</taxon>
        <taxon>Streptophyta</taxon>
        <taxon>Embryophyta</taxon>
        <taxon>Tracheophyta</taxon>
        <taxon>Spermatophyta</taxon>
        <taxon>Magnoliopsida</taxon>
        <taxon>eudicotyledons</taxon>
        <taxon>Gunneridae</taxon>
        <taxon>Pentapetalae</taxon>
        <taxon>asterids</taxon>
        <taxon>lamiids</taxon>
        <taxon>Solanales</taxon>
        <taxon>Solanaceae</taxon>
        <taxon>Solanoideae</taxon>
        <taxon>Solaneae</taxon>
        <taxon>Solanum</taxon>
        <taxon>Solanum subgen. Lycopersicon</taxon>
    </lineage>
</organism>
<name>A0ABM1FQW5_SOLPN</name>
<evidence type="ECO:0000259" key="1">
    <source>
        <dbReference type="Pfam" id="PF23310"/>
    </source>
</evidence>
<proteinExistence type="predicted"/>
<dbReference type="RefSeq" id="XP_015060409.1">
    <property type="nucleotide sequence ID" value="XM_015204923.1"/>
</dbReference>
<keyword evidence="2" id="KW-1185">Reference proteome</keyword>